<keyword evidence="22 32" id="KW-1133">Transmembrane helix</keyword>
<keyword evidence="27 32" id="KW-1015">Disulfide bond</keyword>
<feature type="region of interest" description="Fusion peptide" evidence="32">
    <location>
        <begin position="500"/>
        <end position="520"/>
    </location>
</feature>
<comment type="domain">
    <text evidence="32">The YXXL motif is involved in determining the exact site of viral release at the surface of infected mononuclear cells and promotes endocytosis. YXXL and di-leucine endocytosis motifs interact directly or indirectly with the clathrin adapter complexes, opperate independently, and their activities are not additive.</text>
</comment>
<evidence type="ECO:0000256" key="6">
    <source>
        <dbReference type="ARBA" id="ARBA00004650"/>
    </source>
</evidence>
<dbReference type="Gene3D" id="2.170.40.20">
    <property type="entry name" value="Human immunodeficiency virus 1, Gp160, envelope glycoprotein"/>
    <property type="match status" value="2"/>
</dbReference>
<dbReference type="GO" id="GO:0019062">
    <property type="term" value="P:virion attachment to host cell"/>
    <property type="evidence" value="ECO:0007669"/>
    <property type="project" value="UniProtKB-UniRule"/>
</dbReference>
<dbReference type="CDD" id="cd09909">
    <property type="entry name" value="HIV-1-like_HR1-HR2"/>
    <property type="match status" value="1"/>
</dbReference>
<dbReference type="GO" id="GO:1903911">
    <property type="term" value="P:positive regulation of receptor clustering"/>
    <property type="evidence" value="ECO:0007669"/>
    <property type="project" value="UniProtKB-UniRule"/>
</dbReference>
<feature type="transmembrane region" description="Helical" evidence="33">
    <location>
        <begin position="666"/>
        <end position="693"/>
    </location>
</feature>
<feature type="transmembrane region" description="Helical" evidence="33">
    <location>
        <begin position="20"/>
        <end position="41"/>
    </location>
</feature>
<evidence type="ECO:0000256" key="18">
    <source>
        <dbReference type="ARBA" id="ARBA00022844"/>
    </source>
</evidence>
<feature type="region of interest" description="Immunosuppression" evidence="32">
    <location>
        <begin position="562"/>
        <end position="580"/>
    </location>
</feature>
<feature type="domain" description="Retroviral envelope protein GP41-like" evidence="35">
    <location>
        <begin position="518"/>
        <end position="708"/>
    </location>
</feature>
<comment type="function">
    <text evidence="32">Transmembrane protein gp41: Acts as a class I viral fusion protein. Under the current model, the protein has at least 3 conformational states: pre-fusion native state, pre-hairpin intermediate state, and post-fusion hairpin state. During fusion of viral and target intracellular membranes, the coiled coil regions (heptad repeats) assume a trimer-of-hairpins structure, positioning the fusion peptide in close proximity to the C-terminal region of the ectodomain. The formation of this structure appears to drive apposition and subsequent fusion of viral and target cell membranes. Complete fusion occurs in host cell endosomes and is dynamin-dependent, however some lipid transfer might occur at the plasma membrane. The virus undergoes clathrin-dependent internalization long before endosomal fusion, thus minimizing the surface exposure of conserved viral epitopes during fusion and reducing the efficacy of inhibitors targeting these epitopes. Membranes fusion leads to delivery of the nucleocapsid into the cytoplasm.</text>
</comment>
<evidence type="ECO:0000256" key="12">
    <source>
        <dbReference type="ARBA" id="ARBA00022595"/>
    </source>
</evidence>
<keyword evidence="31 32" id="KW-1160">Virus entry into host cell</keyword>
<feature type="region of interest" description="MPER; binding to GalCer" evidence="32">
    <location>
        <begin position="650"/>
        <end position="671"/>
    </location>
</feature>
<comment type="subcellular location">
    <molecule>Surface protein gp120</molecule>
    <subcellularLocation>
        <location evidence="32">Virion membrane</location>
        <topology evidence="32">Peripheral membrane protein</topology>
    </subcellularLocation>
    <subcellularLocation>
        <location evidence="32">Host cell membrane</location>
        <topology evidence="32">Peripheral membrane protein</topology>
    </subcellularLocation>
    <subcellularLocation>
        <location evidence="32">Host endosome membrane</location>
        <topology evidence="32">Single-pass type I membrane protein</topology>
    </subcellularLocation>
    <text evidence="32">The surface protein is not anchored to the viral envelope, but associates with the extravirion surface through its binding to TM. It is probably concentrated at the site of budding and incorporated into the virions possibly by contacts between the cytoplasmic tail of Env and the N-terminus of Gag.</text>
</comment>
<feature type="domain" description="Human immunodeficiency virus 1 envelope glycoprotein Gp120" evidence="34">
    <location>
        <begin position="146"/>
        <end position="499"/>
    </location>
</feature>
<keyword evidence="15 32" id="KW-0053">Apoptosis</keyword>
<accession>A0A0E3EHK2</accession>
<keyword evidence="9 32" id="KW-1032">Host cell membrane</keyword>
<comment type="miscellaneous">
    <text evidence="32">Inhibitors targeting HIV-1 viral envelope proteins are used as antiretroviral drugs. Attachment of virions to the cell surface via non-specific interactions and CD4 binding can be blocked by inhibitors that include cyanovirin-N, cyclotriazadisulfonamide analogs, PRO 2000, TNX 355 and PRO 542. In addition, BMS 806 can block CD4-induced conformational changes. Env interactions with the coreceptor molecules can be targeted by CCR5 antagonists including SCH-D, maraviroc (UK 427857) and aplaviroc (GW 873140), and the CXCR4 antagonist AMD 070. Fusion of viral and cellular membranes can be inhibited by peptides such as enfuvirtide and tifuvirtide (T 1249). Resistance to inhibitors associated with mutations in Env are observed. Most of the time, single mutations confer only a modest reduction in drug susceptibility. Combination of several mutations is usually required to develop a high-level drug resistance.</text>
</comment>
<evidence type="ECO:0000256" key="30">
    <source>
        <dbReference type="ARBA" id="ARBA00023288"/>
    </source>
</evidence>
<feature type="disulfide bond" evidence="32">
    <location>
        <begin position="213"/>
        <end position="242"/>
    </location>
</feature>
<evidence type="ECO:0000256" key="10">
    <source>
        <dbReference type="ARBA" id="ARBA00022570"/>
    </source>
</evidence>
<comment type="function">
    <text evidence="32">Surface protein gp120: Attaches the virus to the host lymphoid cell by binding to the primary receptor CD4. This interaction induces a structural rearrangement creating a high affinity binding site for a chemokine coreceptor like CXCR4 and/or CCR5. Acts as a ligand for CD209/DC-SIGN and CLEC4M/DC-SIGNR, which are respectively found on dendritic cells (DCs), and on endothelial cells of liver sinusoids and lymph node sinuses. These interactions allow capture of viral particles at mucosal surfaces by these cells and subsequent transmission to permissive cells. HIV subverts the migration properties of dendritic cells to gain access to CD4+ T-cells in lymph nodes. Virus transmission to permissive T-cells occurs either in trans (without DCs infection, through viral capture and transmission), or in cis (following DCs productive infection, through the usual CD4-gp120 interaction), thereby inducing a robust infection. In trans infection, bound virions remain infectious over days and it is proposed that they are not degraded, but protected in non-lysosomal acidic organelles within the DCs close to the cell membrane thus contributing to the viral infectious potential during DCs' migration from the periphery to the lymphoid tissues. On arrival at lymphoid tissues, intact virions recycle back to DCs' cell surface allowing virus transmission to CD4+ T-cells.</text>
</comment>
<evidence type="ECO:0000256" key="2">
    <source>
        <dbReference type="ARBA" id="ARBA00004433"/>
    </source>
</evidence>
<keyword evidence="21 32" id="KW-1164">Virus endocytosis by host</keyword>
<dbReference type="FunFam" id="2.170.40.20:FF:000001">
    <property type="entry name" value="Envelope glycoprotein gp160"/>
    <property type="match status" value="1"/>
</dbReference>
<keyword evidence="26 32" id="KW-0564">Palmitate</keyword>
<dbReference type="GO" id="GO:1903908">
    <property type="term" value="P:positive regulation of plasma membrane raft polarization"/>
    <property type="evidence" value="ECO:0007669"/>
    <property type="project" value="UniProtKB-UniRule"/>
</dbReference>
<dbReference type="GO" id="GO:0075512">
    <property type="term" value="P:clathrin-dependent endocytosis of virus by host cell"/>
    <property type="evidence" value="ECO:0007669"/>
    <property type="project" value="UniProtKB-UniRule"/>
</dbReference>
<evidence type="ECO:0000256" key="3">
    <source>
        <dbReference type="ARBA" id="ARBA00004505"/>
    </source>
</evidence>
<evidence type="ECO:0000256" key="14">
    <source>
        <dbReference type="ARBA" id="ARBA00022692"/>
    </source>
</evidence>
<comment type="miscellaneous">
    <text evidence="32">HIV-1 lineages are divided in three main groups, M (for Major), O (for Outlier), and N (for New, or Non-M, Non-O). The vast majority of strains found worldwide belong to the group M. Group O seems to be endemic to and largely confined to Cameroon and neighboring countries in West Central Africa, where these viruses represent a small minority of HIV-1 strains. The group N is represented by a limited number of isolates from Cameroonian persons. The group M is further subdivided in 9 clades or subtypes (A to D, F to H, J and K).</text>
</comment>
<evidence type="ECO:0000256" key="33">
    <source>
        <dbReference type="RuleBase" id="RU363095"/>
    </source>
</evidence>
<feature type="coiled-coil region" evidence="32">
    <location>
        <begin position="621"/>
        <end position="655"/>
    </location>
</feature>
<comment type="similarity">
    <text evidence="32">Belongs to the HIV-1 env protein family.</text>
</comment>
<keyword evidence="29 32" id="KW-0899">Viral immunoevasion</keyword>
<dbReference type="GO" id="GO:0055036">
    <property type="term" value="C:virion membrane"/>
    <property type="evidence" value="ECO:0007669"/>
    <property type="project" value="UniProtKB-SubCell"/>
</dbReference>
<dbReference type="GO" id="GO:0019082">
    <property type="term" value="P:viral protein processing"/>
    <property type="evidence" value="ECO:0007669"/>
    <property type="project" value="UniProtKB-UniRule"/>
</dbReference>
<dbReference type="SUPFAM" id="SSF58069">
    <property type="entry name" value="Virus ectodomain"/>
    <property type="match status" value="1"/>
</dbReference>
<comment type="subunit">
    <text evidence="32">The mature envelope protein (Env) consists of a homotrimer of non-covalently associated gp120-gp41 heterodimers. The resulting complex protrudes from the virus surface as a spike. There seems to be as few as 10 spikes on the average virion. Surface protein gp120 interacts with host CD4, CCR5 and CXCR4. Gp120 also interacts with the C-type lectins CD209/DC-SIGN and CLEC4M/DC-SIGNR (collectively referred to as DC-SIGN(R)). Gp120 and gp41 interact with GalCer. Gp120 interacts with host ITGA4/ITGB7 complex; on CD4+ T-cells, this interaction results in rapid activation of integrin ITGAL/LFA-1, which facilitates efficient cell-to-cell spreading of HIV-1. Gp120 interacts with cell-associated heparan sulfate; this interaction increases virus infectivity on permissive cells and may be involved in infection of CD4- cells.</text>
</comment>
<evidence type="ECO:0000256" key="8">
    <source>
        <dbReference type="ARBA" id="ARBA00022510"/>
    </source>
</evidence>
<dbReference type="Gene3D" id="1.20.5.490">
    <property type="entry name" value="Single helix bin"/>
    <property type="match status" value="1"/>
</dbReference>
<evidence type="ECO:0000259" key="34">
    <source>
        <dbReference type="Pfam" id="PF00516"/>
    </source>
</evidence>
<protein>
    <recommendedName>
        <fullName evidence="32">Envelope glycoprotein gp160</fullName>
    </recommendedName>
    <alternativeName>
        <fullName evidence="32">Env polyprotein</fullName>
    </alternativeName>
    <component>
        <recommendedName>
            <fullName evidence="32">Surface protein gp120</fullName>
            <shortName evidence="32">SU</shortName>
        </recommendedName>
        <alternativeName>
            <fullName evidence="32">Glycoprotein 120</fullName>
            <shortName evidence="32">gp120</shortName>
        </alternativeName>
    </component>
    <component>
        <recommendedName>
            <fullName evidence="32">Transmembrane protein gp41</fullName>
            <shortName evidence="32">TM</shortName>
        </recommendedName>
        <alternativeName>
            <fullName evidence="32">Glycoprotein 41</fullName>
            <shortName evidence="32">gp41</shortName>
        </alternativeName>
    </component>
</protein>
<organism evidence="36">
    <name type="scientific">Human immunodeficiency virus type 1</name>
    <name type="common">HIV-1</name>
    <dbReference type="NCBI Taxonomy" id="11676"/>
    <lineage>
        <taxon>Viruses</taxon>
        <taxon>Riboviria</taxon>
        <taxon>Pararnavirae</taxon>
        <taxon>Artverviricota</taxon>
        <taxon>Revtraviricetes</taxon>
        <taxon>Ortervirales</taxon>
        <taxon>Retroviridae</taxon>
        <taxon>Orthoretrovirinae</taxon>
        <taxon>Lentivirus</taxon>
        <taxon>Lentivirus humimdef1</taxon>
    </lineage>
</organism>
<evidence type="ECO:0000256" key="32">
    <source>
        <dbReference type="HAMAP-Rule" id="MF_04083"/>
    </source>
</evidence>
<dbReference type="GO" id="GO:0016020">
    <property type="term" value="C:membrane"/>
    <property type="evidence" value="ECO:0007669"/>
    <property type="project" value="UniProtKB-UniRule"/>
</dbReference>
<keyword evidence="20 32" id="KW-0261">Viral envelope protein</keyword>
<comment type="subcellular location">
    <subcellularLocation>
        <location evidence="3">Host cell membrane</location>
        <topology evidence="3">Peripheral membrane protein</topology>
    </subcellularLocation>
    <subcellularLocation>
        <location evidence="1">Host cell membrane</location>
        <topology evidence="1">Single-pass type I membrane protein</topology>
    </subcellularLocation>
    <subcellularLocation>
        <location evidence="2">Host endosome membrane</location>
        <topology evidence="2">Peripheral membrane protein</topology>
    </subcellularLocation>
    <subcellularLocation>
        <location evidence="5">Host endosome membrane</location>
        <topology evidence="5">Single-pass type I membrane protein</topology>
    </subcellularLocation>
    <subcellularLocation>
        <location evidence="6">Virion membrane</location>
        <topology evidence="6">Peripheral membrane protein</topology>
    </subcellularLocation>
    <subcellularLocation>
        <location evidence="4">Virion membrane</location>
        <topology evidence="4">Single-pass type I membrane protein</topology>
    </subcellularLocation>
</comment>
<dbReference type="EMBL" id="KM218257">
    <property type="protein sequence ID" value="AIS45026.1"/>
    <property type="molecule type" value="Genomic_RNA"/>
</dbReference>
<keyword evidence="10 32" id="KW-1165">Clathrin-mediated endocytosis of virus by host</keyword>
<comment type="subcellular location">
    <molecule>Transmembrane protein gp41</molecule>
    <subcellularLocation>
        <location evidence="32">Virion membrane</location>
        <topology evidence="32">Single-pass type I membrane protein</topology>
    </subcellularLocation>
    <subcellularLocation>
        <location evidence="32">Host cell membrane</location>
        <topology evidence="32">Single-pass type I membrane protein</topology>
    </subcellularLocation>
    <subcellularLocation>
        <location evidence="32">Host endosome membrane</location>
        <topology evidence="32">Single-pass type I membrane protein</topology>
    </subcellularLocation>
    <text evidence="32">It is probably concentrated at the site of budding and incorporated into the virions possibly by contacts between the cytoplasmic tail of Env and the N-terminus of Gag.</text>
</comment>
<feature type="topological domain" description="Cytoplasmic" evidence="32">
    <location>
        <begin position="694"/>
        <end position="851"/>
    </location>
</feature>
<evidence type="ECO:0000256" key="20">
    <source>
        <dbReference type="ARBA" id="ARBA00022879"/>
    </source>
</evidence>
<dbReference type="InterPro" id="IPR000328">
    <property type="entry name" value="GP41-like"/>
</dbReference>
<dbReference type="SUPFAM" id="SSF56502">
    <property type="entry name" value="gp120 core"/>
    <property type="match status" value="2"/>
</dbReference>
<gene>
    <name evidence="32 36" type="primary">env</name>
</gene>
<evidence type="ECO:0000256" key="31">
    <source>
        <dbReference type="ARBA" id="ARBA00023296"/>
    </source>
</evidence>
<dbReference type="InterPro" id="IPR000777">
    <property type="entry name" value="HIV1_Gp120"/>
</dbReference>
<dbReference type="GO" id="GO:0005198">
    <property type="term" value="F:structural molecule activity"/>
    <property type="evidence" value="ECO:0007669"/>
    <property type="project" value="UniProtKB-UniRule"/>
</dbReference>
<evidence type="ECO:0000256" key="19">
    <source>
        <dbReference type="ARBA" id="ARBA00022870"/>
    </source>
</evidence>
<comment type="PTM">
    <text evidence="32">Highly glycosylated by host. The high number of glycan on the protein is reffered to as 'glycan shield' because it contributes to hide protein sequence from adaptive immune system.</text>
</comment>
<comment type="domain">
    <text evidence="32">The membrane proximal external region (MPER) present in gp41 is a tryptophan-rich region recognized by the antibodies 2F5, Z13, and 4E10. MPER seems to play a role in fusion.</text>
</comment>
<evidence type="ECO:0000256" key="16">
    <source>
        <dbReference type="ARBA" id="ARBA00022729"/>
    </source>
</evidence>
<feature type="chain" id="PRO_5023326671" description="Transmembrane protein gp41" evidence="32">
    <location>
        <begin position="500"/>
        <end position="851"/>
    </location>
</feature>
<keyword evidence="7 32" id="KW-1168">Fusion of virus membrane with host membrane</keyword>
<evidence type="ECO:0000256" key="23">
    <source>
        <dbReference type="ARBA" id="ARBA00023046"/>
    </source>
</evidence>
<evidence type="ECO:0000256" key="25">
    <source>
        <dbReference type="ARBA" id="ARBA00023136"/>
    </source>
</evidence>
<dbReference type="GO" id="GO:0052031">
    <property type="term" value="P:symbiont-mediated perturbation of host defense response"/>
    <property type="evidence" value="ECO:0007669"/>
    <property type="project" value="UniProtKB-UniRule"/>
</dbReference>
<organismHost>
    <name type="scientific">Homo sapiens</name>
    <name type="common">Human</name>
    <dbReference type="NCBI Taxonomy" id="9606"/>
</organismHost>
<feature type="short sequence motif" description="YXXL motif; contains endocytosis signal" evidence="32">
    <location>
        <begin position="700"/>
        <end position="703"/>
    </location>
</feature>
<evidence type="ECO:0000256" key="5">
    <source>
        <dbReference type="ARBA" id="ARBA00004578"/>
    </source>
</evidence>
<keyword evidence="16 32" id="KW-0732">Signal</keyword>
<keyword evidence="8 32" id="KW-1170">Fusion of virus membrane with host endosomal membrane</keyword>
<evidence type="ECO:0000313" key="36">
    <source>
        <dbReference type="EMBL" id="AIS45026.1"/>
    </source>
</evidence>
<comment type="function">
    <text evidence="32">Envelope glycoprotein gp160: Oligomerizes in the host endoplasmic reticulum into predominantly trimers. In a second time, gp160 transits in the host Golgi, where glycosylation is completed. The precursor is then proteolytically cleaved in the trans-Golgi and thereby activated by cellular furin or furin-like proteases to produce gp120 and gp41.</text>
</comment>
<keyword evidence="24 32" id="KW-0175">Coiled coil</keyword>
<feature type="transmembrane region" description="Helical" evidence="33">
    <location>
        <begin position="500"/>
        <end position="525"/>
    </location>
</feature>
<dbReference type="GO" id="GO:0039654">
    <property type="term" value="P:fusion of virus membrane with host endosome membrane"/>
    <property type="evidence" value="ECO:0007669"/>
    <property type="project" value="UniProtKB-UniRule"/>
</dbReference>
<keyword evidence="11 32" id="KW-0945">Host-virus interaction</keyword>
<proteinExistence type="inferred from homology"/>
<feature type="chain" id="PRO_5023326670" description="Envelope glycoprotein gp160" evidence="32">
    <location>
        <begin position="32"/>
        <end position="851"/>
    </location>
</feature>
<comment type="domain">
    <text evidence="32 33">The 17 amino acids long immunosuppressive region is present in many retroviral envelope proteins. Synthetic peptides derived from this relatively conserved sequence inhibit immune function in vitro and in vivo.</text>
</comment>
<evidence type="ECO:0000256" key="21">
    <source>
        <dbReference type="ARBA" id="ARBA00022890"/>
    </source>
</evidence>
<evidence type="ECO:0000256" key="1">
    <source>
        <dbReference type="ARBA" id="ARBA00004402"/>
    </source>
</evidence>
<comment type="PTM">
    <text evidence="32">Palmitoylation of the transmembrane protein and of Env polyprotein (prior to its proteolytic cleavage) is essential for their association with host cell membrane lipid rafts. Palmitoylation is therefore required for envelope trafficking to classical lipid rafts, but not for viral replication.</text>
</comment>
<evidence type="ECO:0000259" key="35">
    <source>
        <dbReference type="Pfam" id="PF00517"/>
    </source>
</evidence>
<dbReference type="Gene3D" id="1.10.287.210">
    <property type="match status" value="1"/>
</dbReference>
<dbReference type="GO" id="GO:0020002">
    <property type="term" value="C:host cell plasma membrane"/>
    <property type="evidence" value="ECO:0007669"/>
    <property type="project" value="UniProtKB-SubCell"/>
</dbReference>
<dbReference type="Pfam" id="PF00517">
    <property type="entry name" value="GP41"/>
    <property type="match status" value="1"/>
</dbReference>
<comment type="PTM">
    <text evidence="32">Specific enzymatic cleavages in vivo yield mature proteins. Envelope glycoproteins are synthesized as a inactive precursor that is heavily N-glycosylated and processed likely by host cell furin in the Golgi to yield the mature SU and TM proteins. The cleavage site between SU and TM requires the minimal sequence [KR]-X-[KR]-R. About 2 of the 9 disulfide bonds of gp41 are reduced by P4HB/PDI, following binding to CD4 receptor.</text>
</comment>
<feature type="disulfide bond" evidence="32">
    <location>
        <begin position="223"/>
        <end position="234"/>
    </location>
</feature>
<keyword evidence="23 32" id="KW-1039">Host endosome</keyword>
<dbReference type="FunFam" id="2.170.40.20:FF:000003">
    <property type="entry name" value="Envelope glycoprotein gp160"/>
    <property type="match status" value="1"/>
</dbReference>
<evidence type="ECO:0000256" key="28">
    <source>
        <dbReference type="ARBA" id="ARBA00023180"/>
    </source>
</evidence>
<evidence type="ECO:0000256" key="24">
    <source>
        <dbReference type="ARBA" id="ARBA00023054"/>
    </source>
</evidence>
<feature type="domain" description="Human immunodeficiency virus 1 envelope glycoprotein Gp120" evidence="34">
    <location>
        <begin position="33"/>
        <end position="138"/>
    </location>
</feature>
<keyword evidence="28 32" id="KW-0325">Glycoprotein</keyword>
<comment type="domain">
    <text evidence="32">Some of the most genetically diverse regions of the viral genome are present in Env. They are called variable regions 1 through 5 (V1 through V5). Coreceptor usage of gp120 is determined mainly by the primary structure of the third variable region (V3) in the outer domain of gp120. The sequence of V3 determines which coreceptor, CCR5 and/or CXCR4 (corresponding to R5/macrophage, X4/T cell and R5X4/T cell and macrophage tropism), is used to trigger the fusion potential of the Env complex, and hence which cells the virus can infect. Binding to CCR5 involves a region adjacent in addition to V3.</text>
</comment>
<comment type="domain">
    <text evidence="32">The CD4-binding region is targeted by the antibody b12.</text>
</comment>
<keyword evidence="17 32" id="KW-1161">Viral attachment to host cell</keyword>
<keyword evidence="12 32" id="KW-1162">Viral penetration into host cytoplasm</keyword>
<dbReference type="GO" id="GO:0019031">
    <property type="term" value="C:viral envelope"/>
    <property type="evidence" value="ECO:0007669"/>
    <property type="project" value="UniProtKB-KW"/>
</dbReference>
<feature type="disulfide bond" evidence="32">
    <location>
        <begin position="53"/>
        <end position="73"/>
    </location>
</feature>
<evidence type="ECO:0000256" key="11">
    <source>
        <dbReference type="ARBA" id="ARBA00022581"/>
    </source>
</evidence>
<keyword evidence="18 32" id="KW-0946">Virion</keyword>
<sequence>MRVTGIRKNYWHLWRWGTMLLGMLMICSTVGNLWVTVYYGVPVWKEATTTLFCASDAKAYDTEVHNVWATHACVPTDPDPQEMFLENVTENFNMWKNNMVDQMHEDVISLWDQSLKPCVKLTPLCVTLECKNVNSSSSDTKNGTDPEMKNCSFNATTELRDRKQKVYALFYKLDIVPLNEKNSSEYRLINCNTSTITQACPKVTFDPIPIHYCTPAGYAILKCNDEKFNGTGPCSNVSTVQCTHGIKPVVSTQLLLNGSLAEKGIVIRSENLTNNVKTIIVHLNQSVEILCIRPNNNTRKSIRIGPGQTFYATGEIIGDIRQAHCNISGKVWNETLQRVGEKLAEYFPNKTIKFNSSSGGDLEITTHSFNCGGEFFYCNTSKLFNGTFNGTYMPNVTEGNSTISIPCRIKQIINMWQKVGRAMYAPPIEGNITCKSKITGLLLERDGGPENDTEIFRPGGGDMRNNWRSELYKYKVVEIKPLGVAPTEAKRRVVERERRAVGIGAVFLGFLGVAGSTMGAASMALTVQARQLLSGIVQQQSNLLGAIEAQQHLLQLTVWGIKQLQTRVLAIERYLKDQQLLGIWGCSGKLICTTAVPWNSSWSNKSQEEIWENMTWMQWDKEISNYTDTIYRLLEDSQNQQERNEKDLLALDSWKNLWSWFDITNWLWYIRIFIMIVGGLIGLRIIFAVLSIVNRVRQGYSPLSFQTLTPNPGGPDRLGRIEEEGGKQDRDRSVRLVSGFLALAWDDLRNLCLFSYHRLRDFILVAVRVVELLGRNSLKGLQRGWEALKYLGSLVQYWGQELKKSIISLVDTIAIAVAEGTDRIIELVQRFCRGIYHIPRRIRQGFEAALQ</sequence>
<evidence type="ECO:0000256" key="9">
    <source>
        <dbReference type="ARBA" id="ARBA00022511"/>
    </source>
</evidence>
<dbReference type="GO" id="GO:0019064">
    <property type="term" value="P:fusion of virus membrane with host plasma membrane"/>
    <property type="evidence" value="ECO:0007669"/>
    <property type="project" value="UniProtKB-UniRule"/>
</dbReference>
<feature type="disulfide bond" evidence="32">
    <location>
        <begin position="586"/>
        <end position="592"/>
    </location>
</feature>
<evidence type="ECO:0000256" key="13">
    <source>
        <dbReference type="ARBA" id="ARBA00022685"/>
    </source>
</evidence>
<evidence type="ECO:0000256" key="7">
    <source>
        <dbReference type="ARBA" id="ARBA00022506"/>
    </source>
</evidence>
<name>A0A0E3EHK2_HV1</name>
<comment type="caution">
    <text evidence="32 33">Lacks conserved residue(s) required for the propagation of feature annotation.</text>
</comment>
<feature type="lipid moiety-binding region" description="S-palmitoyl cysteine; by host" evidence="32">
    <location>
        <position position="832"/>
    </location>
</feature>
<evidence type="ECO:0000256" key="4">
    <source>
        <dbReference type="ARBA" id="ARBA00004563"/>
    </source>
</evidence>
<keyword evidence="30 32" id="KW-0449">Lipoprotein</keyword>
<reference evidence="36" key="1">
    <citation type="journal article" date="2015" name="JAIDS">
        <title>Comprehensive Characterization of the Transmitted/founder env Genes from a Single MSM Cohort in China.</title>
        <authorList>
            <person name="Chen Y."/>
            <person name="Li N."/>
            <person name="Zhang T."/>
            <person name="Huang X."/>
            <person name="Cai F."/>
            <person name="Vandergrift N."/>
            <person name="Xin R."/>
            <person name="Meng Z."/>
            <person name="Zhang X."/>
            <person name="Jiang C."/>
            <person name="Xu X."/>
            <person name="Montefiori D.C."/>
            <person name="Gao F."/>
            <person name="Wu H."/>
        </authorList>
    </citation>
    <scope>NUCLEOTIDE SEQUENCE</scope>
    <source>
        <strain evidence="36">BJOX002000.e28</strain>
    </source>
</reference>
<keyword evidence="14 32" id="KW-0812">Transmembrane</keyword>
<evidence type="ECO:0000256" key="29">
    <source>
        <dbReference type="ARBA" id="ARBA00023280"/>
    </source>
</evidence>
<dbReference type="GO" id="GO:0044175">
    <property type="term" value="C:host cell endosome membrane"/>
    <property type="evidence" value="ECO:0007669"/>
    <property type="project" value="UniProtKB-SubCell"/>
</dbReference>
<dbReference type="InterPro" id="IPR036377">
    <property type="entry name" value="Gp120_core_sf"/>
</dbReference>
<evidence type="ECO:0000256" key="22">
    <source>
        <dbReference type="ARBA" id="ARBA00022989"/>
    </source>
</evidence>
<dbReference type="Pfam" id="PF00516">
    <property type="entry name" value="GP120"/>
    <property type="match status" value="2"/>
</dbReference>
<evidence type="ECO:0000256" key="15">
    <source>
        <dbReference type="ARBA" id="ARBA00022703"/>
    </source>
</evidence>
<evidence type="ECO:0000256" key="17">
    <source>
        <dbReference type="ARBA" id="ARBA00022804"/>
    </source>
</evidence>
<dbReference type="HAMAP" id="MF_04083">
    <property type="entry name" value="HIV_ENV"/>
    <property type="match status" value="1"/>
</dbReference>
<feature type="lipid moiety-binding region" description="S-palmitoyl cysteine; by host" evidence="32">
    <location>
        <position position="752"/>
    </location>
</feature>
<dbReference type="FunFam" id="1.10.287.210:FF:000001">
    <property type="entry name" value="Envelope glycoprotein gp160"/>
    <property type="match status" value="1"/>
</dbReference>
<keyword evidence="13 32" id="KW-0165">Cleavage on pair of basic residues</keyword>
<feature type="site" description="Cleavage; by host furin" evidence="32">
    <location>
        <begin position="499"/>
        <end position="500"/>
    </location>
</feature>
<keyword evidence="19 32" id="KW-1043">Host membrane</keyword>
<keyword evidence="25 32" id="KW-0472">Membrane</keyword>
<feature type="region of interest" description="CD4-binding loop" evidence="32">
    <location>
        <begin position="357"/>
        <end position="367"/>
    </location>
</feature>
<evidence type="ECO:0000256" key="27">
    <source>
        <dbReference type="ARBA" id="ARBA00023157"/>
    </source>
</evidence>
<evidence type="ECO:0000256" key="26">
    <source>
        <dbReference type="ARBA" id="ARBA00023139"/>
    </source>
</evidence>
<dbReference type="InterPro" id="IPR037527">
    <property type="entry name" value="Gp160"/>
</dbReference>